<dbReference type="OrthoDB" id="1306244at2759"/>
<protein>
    <recommendedName>
        <fullName evidence="1">Putative plant transposon protein domain-containing protein</fullName>
    </recommendedName>
</protein>
<accession>A0A9J5XSI9</accession>
<keyword evidence="3" id="KW-1185">Reference proteome</keyword>
<proteinExistence type="predicted"/>
<dbReference type="EMBL" id="JACXVP010000008">
    <property type="protein sequence ID" value="KAG5590765.1"/>
    <property type="molecule type" value="Genomic_DNA"/>
</dbReference>
<dbReference type="InterPro" id="IPR046796">
    <property type="entry name" value="Transposase_32_dom"/>
</dbReference>
<dbReference type="PANTHER" id="PTHR33180:SF31">
    <property type="entry name" value="POLYPROTEIN PROTEIN"/>
    <property type="match status" value="1"/>
</dbReference>
<dbReference type="Proteomes" id="UP000824120">
    <property type="component" value="Chromosome 8"/>
</dbReference>
<dbReference type="AlphaFoldDB" id="A0A9J5XSI9"/>
<comment type="caution">
    <text evidence="2">The sequence shown here is derived from an EMBL/GenBank/DDBJ whole genome shotgun (WGS) entry which is preliminary data.</text>
</comment>
<evidence type="ECO:0000313" key="3">
    <source>
        <dbReference type="Proteomes" id="UP000824120"/>
    </source>
</evidence>
<name>A0A9J5XSI9_SOLCO</name>
<dbReference type="Pfam" id="PF20167">
    <property type="entry name" value="Transposase_32"/>
    <property type="match status" value="1"/>
</dbReference>
<evidence type="ECO:0000259" key="1">
    <source>
        <dbReference type="Pfam" id="PF20167"/>
    </source>
</evidence>
<reference evidence="2 3" key="1">
    <citation type="submission" date="2020-09" db="EMBL/GenBank/DDBJ databases">
        <title>De no assembly of potato wild relative species, Solanum commersonii.</title>
        <authorList>
            <person name="Cho K."/>
        </authorList>
    </citation>
    <scope>NUCLEOTIDE SEQUENCE [LARGE SCALE GENOMIC DNA]</scope>
    <source>
        <strain evidence="2">LZ3.2</strain>
        <tissue evidence="2">Leaf</tissue>
    </source>
</reference>
<feature type="domain" description="Putative plant transposon protein" evidence="1">
    <location>
        <begin position="3"/>
        <end position="85"/>
    </location>
</feature>
<dbReference type="PANTHER" id="PTHR33180">
    <property type="entry name" value="PHOTOSYSTEM II CP43 REACTION CENTER PROTEIN"/>
    <property type="match status" value="1"/>
</dbReference>
<sequence>MSPLISDTTSRWIEEGVPIEKKDLSVAAQYWFGFVNNSIIPSQNESILCHPKAACLGLIMSKKSINMRLIIEHEMAMRAKQDIEATPSSSIDIRRIEAEYTREEANRRRASPVETYPELEIDSIAVEAFLPTSASGLQEKIKLARERGSRRIAEWFCDAMLDRPKLKNLRMLKAKAIK</sequence>
<organism evidence="2 3">
    <name type="scientific">Solanum commersonii</name>
    <name type="common">Commerson's wild potato</name>
    <name type="synonym">Commerson's nightshade</name>
    <dbReference type="NCBI Taxonomy" id="4109"/>
    <lineage>
        <taxon>Eukaryota</taxon>
        <taxon>Viridiplantae</taxon>
        <taxon>Streptophyta</taxon>
        <taxon>Embryophyta</taxon>
        <taxon>Tracheophyta</taxon>
        <taxon>Spermatophyta</taxon>
        <taxon>Magnoliopsida</taxon>
        <taxon>eudicotyledons</taxon>
        <taxon>Gunneridae</taxon>
        <taxon>Pentapetalae</taxon>
        <taxon>asterids</taxon>
        <taxon>lamiids</taxon>
        <taxon>Solanales</taxon>
        <taxon>Solanaceae</taxon>
        <taxon>Solanoideae</taxon>
        <taxon>Solaneae</taxon>
        <taxon>Solanum</taxon>
    </lineage>
</organism>
<evidence type="ECO:0000313" key="2">
    <source>
        <dbReference type="EMBL" id="KAG5590765.1"/>
    </source>
</evidence>
<gene>
    <name evidence="2" type="ORF">H5410_041279</name>
</gene>